<protein>
    <submittedName>
        <fullName evidence="1">Uncharacterized protein</fullName>
    </submittedName>
</protein>
<accession>A0A3M7TB44</accession>
<sequence length="59" mass="7121">MAKKFMLSGGICQKLALTSFRHSEQEFCMKFHNGLFGLFFRKIEFIDLRLVTYKQVWLW</sequence>
<evidence type="ECO:0000313" key="2">
    <source>
        <dbReference type="Proteomes" id="UP000276133"/>
    </source>
</evidence>
<dbReference type="Proteomes" id="UP000276133">
    <property type="component" value="Unassembled WGS sequence"/>
</dbReference>
<dbReference type="AlphaFoldDB" id="A0A3M7TB44"/>
<name>A0A3M7TB44_BRAPC</name>
<proteinExistence type="predicted"/>
<dbReference type="EMBL" id="REGN01000019">
    <property type="protein sequence ID" value="RNA45127.1"/>
    <property type="molecule type" value="Genomic_DNA"/>
</dbReference>
<reference evidence="1 2" key="1">
    <citation type="journal article" date="2018" name="Sci. Rep.">
        <title>Genomic signatures of local adaptation to the degree of environmental predictability in rotifers.</title>
        <authorList>
            <person name="Franch-Gras L."/>
            <person name="Hahn C."/>
            <person name="Garcia-Roger E.M."/>
            <person name="Carmona M.J."/>
            <person name="Serra M."/>
            <person name="Gomez A."/>
        </authorList>
    </citation>
    <scope>NUCLEOTIDE SEQUENCE [LARGE SCALE GENOMIC DNA]</scope>
    <source>
        <strain evidence="1">HYR1</strain>
    </source>
</reference>
<keyword evidence="2" id="KW-1185">Reference proteome</keyword>
<organism evidence="1 2">
    <name type="scientific">Brachionus plicatilis</name>
    <name type="common">Marine rotifer</name>
    <name type="synonym">Brachionus muelleri</name>
    <dbReference type="NCBI Taxonomy" id="10195"/>
    <lineage>
        <taxon>Eukaryota</taxon>
        <taxon>Metazoa</taxon>
        <taxon>Spiralia</taxon>
        <taxon>Gnathifera</taxon>
        <taxon>Rotifera</taxon>
        <taxon>Eurotatoria</taxon>
        <taxon>Monogononta</taxon>
        <taxon>Pseudotrocha</taxon>
        <taxon>Ploima</taxon>
        <taxon>Brachionidae</taxon>
        <taxon>Brachionus</taxon>
    </lineage>
</organism>
<comment type="caution">
    <text evidence="1">The sequence shown here is derived from an EMBL/GenBank/DDBJ whole genome shotgun (WGS) entry which is preliminary data.</text>
</comment>
<evidence type="ECO:0000313" key="1">
    <source>
        <dbReference type="EMBL" id="RNA45127.1"/>
    </source>
</evidence>
<gene>
    <name evidence="1" type="ORF">BpHYR1_033037</name>
</gene>